<comment type="caution">
    <text evidence="1">The sequence shown here is derived from an EMBL/GenBank/DDBJ whole genome shotgun (WGS) entry which is preliminary data.</text>
</comment>
<dbReference type="RefSeq" id="WP_184200086.1">
    <property type="nucleotide sequence ID" value="NZ_JACHGW010000003.1"/>
</dbReference>
<dbReference type="Proteomes" id="UP000520814">
    <property type="component" value="Unassembled WGS sequence"/>
</dbReference>
<evidence type="ECO:0000313" key="2">
    <source>
        <dbReference type="Proteomes" id="UP000520814"/>
    </source>
</evidence>
<dbReference type="AlphaFoldDB" id="A0A7W9W709"/>
<reference evidence="1 2" key="1">
    <citation type="submission" date="2020-08" db="EMBL/GenBank/DDBJ databases">
        <title>Genomic Encyclopedia of Type Strains, Phase IV (KMG-IV): sequencing the most valuable type-strain genomes for metagenomic binning, comparative biology and taxonomic classification.</title>
        <authorList>
            <person name="Goeker M."/>
        </authorList>
    </citation>
    <scope>NUCLEOTIDE SEQUENCE [LARGE SCALE GENOMIC DNA]</scope>
    <source>
        <strain evidence="1 2">DSM 23562</strain>
    </source>
</reference>
<dbReference type="EMBL" id="JACHGW010000003">
    <property type="protein sequence ID" value="MBB6051994.1"/>
    <property type="molecule type" value="Genomic_DNA"/>
</dbReference>
<proteinExistence type="predicted"/>
<name>A0A7W9W709_ARMRO</name>
<evidence type="ECO:0000313" key="1">
    <source>
        <dbReference type="EMBL" id="MBB6051994.1"/>
    </source>
</evidence>
<accession>A0A7W9W709</accession>
<sequence length="90" mass="9752">MRELLEKILTGGAKELAGLEIEGVIPIRQELINETLSEGLKQGLTKEIELPKDAKAPEASQINALLAHVKRAEVIAEGGKLTISFHVKVD</sequence>
<keyword evidence="2" id="KW-1185">Reference proteome</keyword>
<organism evidence="1 2">
    <name type="scientific">Armatimonas rosea</name>
    <dbReference type="NCBI Taxonomy" id="685828"/>
    <lineage>
        <taxon>Bacteria</taxon>
        <taxon>Bacillati</taxon>
        <taxon>Armatimonadota</taxon>
        <taxon>Armatimonadia</taxon>
        <taxon>Armatimonadales</taxon>
        <taxon>Armatimonadaceae</taxon>
        <taxon>Armatimonas</taxon>
    </lineage>
</organism>
<gene>
    <name evidence="1" type="ORF">HNQ39_003804</name>
</gene>
<protein>
    <submittedName>
        <fullName evidence="1">Uncharacterized protein</fullName>
    </submittedName>
</protein>